<dbReference type="SUPFAM" id="SSF55486">
    <property type="entry name" value="Metalloproteases ('zincins'), catalytic domain"/>
    <property type="match status" value="1"/>
</dbReference>
<dbReference type="OrthoDB" id="1490969at2"/>
<name>A0A4S4NJW7_9BACT</name>
<dbReference type="AlphaFoldDB" id="A0A4S4NJW7"/>
<evidence type="ECO:0000313" key="1">
    <source>
        <dbReference type="EMBL" id="THH40079.1"/>
    </source>
</evidence>
<dbReference type="EMBL" id="SRSF01000003">
    <property type="protein sequence ID" value="THH40079.1"/>
    <property type="molecule type" value="Genomic_DNA"/>
</dbReference>
<reference evidence="1 2" key="1">
    <citation type="submission" date="2019-04" db="EMBL/GenBank/DDBJ databases">
        <title>Lewinella litorea sp. nov., isolated from a marine sand.</title>
        <authorList>
            <person name="Yoon J.-H."/>
        </authorList>
    </citation>
    <scope>NUCLEOTIDE SEQUENCE [LARGE SCALE GENOMIC DNA]</scope>
    <source>
        <strain evidence="1 2">HSMS-39</strain>
    </source>
</reference>
<evidence type="ECO:0008006" key="3">
    <source>
        <dbReference type="Google" id="ProtNLM"/>
    </source>
</evidence>
<keyword evidence="2" id="KW-1185">Reference proteome</keyword>
<dbReference type="Gene3D" id="3.40.390.10">
    <property type="entry name" value="Collagenase (Catalytic Domain)"/>
    <property type="match status" value="1"/>
</dbReference>
<dbReference type="RefSeq" id="WP_136459243.1">
    <property type="nucleotide sequence ID" value="NZ_SRSF01000003.1"/>
</dbReference>
<comment type="caution">
    <text evidence="1">The sequence shown here is derived from an EMBL/GenBank/DDBJ whole genome shotgun (WGS) entry which is preliminary data.</text>
</comment>
<accession>A0A4S4NJW7</accession>
<organism evidence="1 2">
    <name type="scientific">Neolewinella litorea</name>
    <dbReference type="NCBI Taxonomy" id="2562452"/>
    <lineage>
        <taxon>Bacteria</taxon>
        <taxon>Pseudomonadati</taxon>
        <taxon>Bacteroidota</taxon>
        <taxon>Saprospiria</taxon>
        <taxon>Saprospirales</taxon>
        <taxon>Lewinellaceae</taxon>
        <taxon>Neolewinella</taxon>
    </lineage>
</organism>
<gene>
    <name evidence="1" type="ORF">E4021_10795</name>
</gene>
<sequence>MFRRALNYFWLLLFLLAVSARVPGQSVKPGAVDIDAIQRRADTTFRLAFHFVALPDGRNFVRDPDDSLFLAHGRHEKLRADVLMYYLFNELNHRFRTALLDYPPSRDTKLRFTYAGDPARPLESAHFYAHGERIRPVADAFNVVFTTHGRAGARGPDGATTGTGSRTIYVYDRLQTYLAGSHDTWTVARLIGHELGHALSLDHTFKCDNPCAGQGFDPLEECFGECTDHNGGSGRTNCFGGSPRELMMGYGSQLHLTVCEVERIWRYLLR</sequence>
<dbReference type="Proteomes" id="UP000308528">
    <property type="component" value="Unassembled WGS sequence"/>
</dbReference>
<evidence type="ECO:0000313" key="2">
    <source>
        <dbReference type="Proteomes" id="UP000308528"/>
    </source>
</evidence>
<protein>
    <recommendedName>
        <fullName evidence="3">Peptidase M43 pregnancy-associated plasma-A domain-containing protein</fullName>
    </recommendedName>
</protein>
<dbReference type="GO" id="GO:0008237">
    <property type="term" value="F:metallopeptidase activity"/>
    <property type="evidence" value="ECO:0007669"/>
    <property type="project" value="InterPro"/>
</dbReference>
<dbReference type="InterPro" id="IPR024079">
    <property type="entry name" value="MetalloPept_cat_dom_sf"/>
</dbReference>
<proteinExistence type="predicted"/>